<dbReference type="AlphaFoldDB" id="A0A4R4W7K6"/>
<name>A0A4R4W7K6_9ACTN</name>
<proteinExistence type="predicted"/>
<organism evidence="1 2">
    <name type="scientific">Nonomuraea deserti</name>
    <dbReference type="NCBI Taxonomy" id="1848322"/>
    <lineage>
        <taxon>Bacteria</taxon>
        <taxon>Bacillati</taxon>
        <taxon>Actinomycetota</taxon>
        <taxon>Actinomycetes</taxon>
        <taxon>Streptosporangiales</taxon>
        <taxon>Streptosporangiaceae</taxon>
        <taxon>Nonomuraea</taxon>
    </lineage>
</organism>
<dbReference type="RefSeq" id="WP_132591666.1">
    <property type="nucleotide sequence ID" value="NZ_SMKO01000004.1"/>
</dbReference>
<dbReference type="EMBL" id="SMKO01000004">
    <property type="protein sequence ID" value="TDD12073.1"/>
    <property type="molecule type" value="Genomic_DNA"/>
</dbReference>
<evidence type="ECO:0000313" key="2">
    <source>
        <dbReference type="Proteomes" id="UP000295258"/>
    </source>
</evidence>
<sequence length="462" mass="53691">MADLVSYYVETTSAPGPGSLYRRSLTEGYGGRVDACFVPGKGTWRIHGGPVKDEDGRADNDFYGVHPDEAERVIAWLRRASEVGRRHAGPPPVLGEWSVGRAWVVELKGSLSEQAVATILSRLGMTRRAHADPRERDFGLRVLHSDMEYRWNFDLYHAHNERWFLRLLYLRRTPDERVIQRLRDQVHPLAVELGLEIVQEQVATQKSWPLSDRARREIRGDEEWLLVMWFHGQMTEVMLRTLHRRLNLEAEWGADLDEIWKLEWGIGYLPNDTRFRAQLRLRRGFNDENAWRFEIGLEGVRPPDSDIDRWRDEIMAASREVGLVYERDWLAPRPMPNRRTPPATRPVRTSAQVYVLYQAYLDGQFTAATLDEFRDALGIHRRGRIDNDAEQFYGDRVLRDEDHRLVRLMLARTFDGDWYLSLSYQDMPPDQDTVDQMARDIHAAAARGGLTVGREQHFPPGR</sequence>
<protein>
    <submittedName>
        <fullName evidence="1">Uncharacterized protein</fullName>
    </submittedName>
</protein>
<keyword evidence="2" id="KW-1185">Reference proteome</keyword>
<evidence type="ECO:0000313" key="1">
    <source>
        <dbReference type="EMBL" id="TDD12073.1"/>
    </source>
</evidence>
<dbReference type="Proteomes" id="UP000295258">
    <property type="component" value="Unassembled WGS sequence"/>
</dbReference>
<gene>
    <name evidence="1" type="ORF">E1292_02820</name>
</gene>
<accession>A0A4R4W7K6</accession>
<reference evidence="1 2" key="1">
    <citation type="submission" date="2019-03" db="EMBL/GenBank/DDBJ databases">
        <title>Draft genome sequences of novel Actinobacteria.</title>
        <authorList>
            <person name="Sahin N."/>
            <person name="Ay H."/>
            <person name="Saygin H."/>
        </authorList>
    </citation>
    <scope>NUCLEOTIDE SEQUENCE [LARGE SCALE GENOMIC DNA]</scope>
    <source>
        <strain evidence="1 2">KC310</strain>
    </source>
</reference>
<comment type="caution">
    <text evidence="1">The sequence shown here is derived from an EMBL/GenBank/DDBJ whole genome shotgun (WGS) entry which is preliminary data.</text>
</comment>